<reference evidence="4" key="1">
    <citation type="submission" date="2011-03" db="EMBL/GenBank/DDBJ databases">
        <title>Version 3 of the genome sequence of Otolemur garnettii (Bushbaby).</title>
        <authorList>
            <consortium name="The Broad Institute Genome Sequencing Platform"/>
            <person name="Di Palma F."/>
            <person name="Johnson J."/>
            <person name="Lander E.S."/>
            <person name="Lindblad-Toh K."/>
            <person name="Jaffe D.B."/>
            <person name="Gnerre S."/>
            <person name="MacCallum I."/>
            <person name="Przybylski D."/>
            <person name="Ribeiro F.J."/>
            <person name="Burton J.N."/>
            <person name="Walker B.J."/>
            <person name="Sharpe T."/>
            <person name="Hall G."/>
        </authorList>
    </citation>
    <scope>NUCLEOTIDE SEQUENCE [LARGE SCALE GENOMIC DNA]</scope>
</reference>
<dbReference type="InterPro" id="IPR038788">
    <property type="entry name" value="TEX46-like"/>
</dbReference>
<dbReference type="Proteomes" id="UP000005225">
    <property type="component" value="Unassembled WGS sequence"/>
</dbReference>
<evidence type="ECO:0000313" key="3">
    <source>
        <dbReference type="Ensembl" id="ENSOGAP00000020135.1"/>
    </source>
</evidence>
<keyword evidence="4" id="KW-1185">Reference proteome</keyword>
<dbReference type="Pfam" id="PF17671">
    <property type="entry name" value="DUF5531"/>
    <property type="match status" value="1"/>
</dbReference>
<dbReference type="PANTHER" id="PTHR39412:SF1">
    <property type="entry name" value="TESTIS-EXPRESSED PROTEIN 46"/>
    <property type="match status" value="1"/>
</dbReference>
<organism evidence="3 4">
    <name type="scientific">Otolemur garnettii</name>
    <name type="common">Small-eared galago</name>
    <name type="synonym">Garnett's greater bushbaby</name>
    <dbReference type="NCBI Taxonomy" id="30611"/>
    <lineage>
        <taxon>Eukaryota</taxon>
        <taxon>Metazoa</taxon>
        <taxon>Chordata</taxon>
        <taxon>Craniata</taxon>
        <taxon>Vertebrata</taxon>
        <taxon>Euteleostomi</taxon>
        <taxon>Mammalia</taxon>
        <taxon>Eutheria</taxon>
        <taxon>Euarchontoglires</taxon>
        <taxon>Primates</taxon>
        <taxon>Strepsirrhini</taxon>
        <taxon>Lorisiformes</taxon>
        <taxon>Galagidae</taxon>
        <taxon>Otolemur</taxon>
    </lineage>
</organism>
<dbReference type="InParanoid" id="H0XVJ3"/>
<dbReference type="eggNOG" id="ENOG502ST3S">
    <property type="taxonomic scope" value="Eukaryota"/>
</dbReference>
<reference evidence="3" key="3">
    <citation type="submission" date="2025-09" db="UniProtKB">
        <authorList>
            <consortium name="Ensembl"/>
        </authorList>
    </citation>
    <scope>IDENTIFICATION</scope>
</reference>
<feature type="region of interest" description="Disordered" evidence="1">
    <location>
        <begin position="60"/>
        <end position="90"/>
    </location>
</feature>
<dbReference type="PANTHER" id="PTHR39412">
    <property type="entry name" value="TESTIS-EXPRESSED PROTEIN 46"/>
    <property type="match status" value="1"/>
</dbReference>
<dbReference type="Ensembl" id="ENSOGAT00000031860.1">
    <property type="protein sequence ID" value="ENSOGAP00000020135.1"/>
    <property type="gene ID" value="ENSOGAG00000025352.1"/>
</dbReference>
<reference evidence="3" key="2">
    <citation type="submission" date="2025-08" db="UniProtKB">
        <authorList>
            <consortium name="Ensembl"/>
        </authorList>
    </citation>
    <scope>IDENTIFICATION</scope>
</reference>
<evidence type="ECO:0000256" key="2">
    <source>
        <dbReference type="SAM" id="Phobius"/>
    </source>
</evidence>
<dbReference type="EMBL" id="AAQR03020494">
    <property type="status" value="NOT_ANNOTATED_CDS"/>
    <property type="molecule type" value="Genomic_DNA"/>
</dbReference>
<name>H0XVJ3_OTOGA</name>
<accession>H0XVJ3</accession>
<dbReference type="GO" id="GO:0007338">
    <property type="term" value="P:single fertilization"/>
    <property type="evidence" value="ECO:0007669"/>
    <property type="project" value="Ensembl"/>
</dbReference>
<sequence length="170" mass="19916">MLGELLFLLRSLHGLLTSSGTMGAVVAWLISYKPALFGFLLFLLLLSNWLVKREHKSTHLELNPRRKNEKAEKPKASDSNYEADKATKNGKKEVERMNACFALQDKVYERLLVGEMKLKVLENQMFIIWNKMNRHRRSCRHRHFSTRRHRLRRHELTCSTLSDCTSSYPT</sequence>
<dbReference type="OMA" id="IVWNKMN"/>
<keyword evidence="2" id="KW-0812">Transmembrane</keyword>
<feature type="transmembrane region" description="Helical" evidence="2">
    <location>
        <begin position="33"/>
        <end position="51"/>
    </location>
</feature>
<dbReference type="GeneTree" id="ENSGT00390000007769"/>
<dbReference type="AlphaFoldDB" id="H0XVJ3"/>
<protein>
    <submittedName>
        <fullName evidence="3">Testis expressed 46</fullName>
    </submittedName>
</protein>
<keyword evidence="2" id="KW-1133">Transmembrane helix</keyword>
<proteinExistence type="predicted"/>
<gene>
    <name evidence="3" type="primary">TEX46</name>
</gene>
<keyword evidence="2" id="KW-0472">Membrane</keyword>
<evidence type="ECO:0000313" key="4">
    <source>
        <dbReference type="Proteomes" id="UP000005225"/>
    </source>
</evidence>
<evidence type="ECO:0000256" key="1">
    <source>
        <dbReference type="SAM" id="MobiDB-lite"/>
    </source>
</evidence>
<dbReference type="HOGENOM" id="CLU_123954_0_0_1"/>